<dbReference type="EMBL" id="CM017325">
    <property type="protein sequence ID" value="KAE8057115.1"/>
    <property type="molecule type" value="Genomic_DNA"/>
</dbReference>
<feature type="compositionally biased region" description="Basic and acidic residues" evidence="1">
    <location>
        <begin position="65"/>
        <end position="76"/>
    </location>
</feature>
<reference evidence="2 3" key="1">
    <citation type="submission" date="2019-06" db="EMBL/GenBank/DDBJ databases">
        <title>A chromosomal-level reference genome of Carpinus fangiana (Coryloideae, Betulaceae).</title>
        <authorList>
            <person name="Yang X."/>
            <person name="Wang Z."/>
            <person name="Zhang L."/>
            <person name="Hao G."/>
            <person name="Liu J."/>
            <person name="Yang Y."/>
        </authorList>
    </citation>
    <scope>NUCLEOTIDE SEQUENCE [LARGE SCALE GENOMIC DNA]</scope>
    <source>
        <strain evidence="2">Cfa_2016G</strain>
        <tissue evidence="2">Leaf</tissue>
    </source>
</reference>
<dbReference type="Proteomes" id="UP000327013">
    <property type="component" value="Chromosome 5"/>
</dbReference>
<keyword evidence="3" id="KW-1185">Reference proteome</keyword>
<evidence type="ECO:0000313" key="3">
    <source>
        <dbReference type="Proteomes" id="UP000327013"/>
    </source>
</evidence>
<feature type="compositionally biased region" description="Polar residues" evidence="1">
    <location>
        <begin position="38"/>
        <end position="47"/>
    </location>
</feature>
<proteinExistence type="predicted"/>
<feature type="region of interest" description="Disordered" evidence="1">
    <location>
        <begin position="1"/>
        <end position="91"/>
    </location>
</feature>
<protein>
    <submittedName>
        <fullName evidence="2">Uncharacterized protein</fullName>
    </submittedName>
</protein>
<accession>A0A5N6RAH4</accession>
<dbReference type="AlphaFoldDB" id="A0A5N6RAH4"/>
<organism evidence="2 3">
    <name type="scientific">Carpinus fangiana</name>
    <dbReference type="NCBI Taxonomy" id="176857"/>
    <lineage>
        <taxon>Eukaryota</taxon>
        <taxon>Viridiplantae</taxon>
        <taxon>Streptophyta</taxon>
        <taxon>Embryophyta</taxon>
        <taxon>Tracheophyta</taxon>
        <taxon>Spermatophyta</taxon>
        <taxon>Magnoliopsida</taxon>
        <taxon>eudicotyledons</taxon>
        <taxon>Gunneridae</taxon>
        <taxon>Pentapetalae</taxon>
        <taxon>rosids</taxon>
        <taxon>fabids</taxon>
        <taxon>Fagales</taxon>
        <taxon>Betulaceae</taxon>
        <taxon>Carpinus</taxon>
    </lineage>
</organism>
<sequence>MGRGHGCDYPSDSEEDLSKQGSIGNARPITGLSRRTKASSPNASRSSYLKAKGTSEASSTMNYGAERKSSSTEALRKPSSQTQIPRHPSSEKIFSPITLHLSIAIDVPLIFKDGFSISLQDDILEAQRLAQRDQGRGPLLQKQKDEQHLPLRKRQVRGRESKARSSSSLAGTLAPE</sequence>
<evidence type="ECO:0000313" key="2">
    <source>
        <dbReference type="EMBL" id="KAE8057115.1"/>
    </source>
</evidence>
<gene>
    <name evidence="2" type="ORF">FH972_013831</name>
</gene>
<evidence type="ECO:0000256" key="1">
    <source>
        <dbReference type="SAM" id="MobiDB-lite"/>
    </source>
</evidence>
<name>A0A5N6RAH4_9ROSI</name>
<feature type="region of interest" description="Disordered" evidence="1">
    <location>
        <begin position="134"/>
        <end position="176"/>
    </location>
</feature>